<keyword evidence="3 6" id="KW-0812">Transmembrane</keyword>
<evidence type="ECO:0000313" key="8">
    <source>
        <dbReference type="Proteomes" id="UP000294832"/>
    </source>
</evidence>
<comment type="caution">
    <text evidence="7">The sequence shown here is derived from an EMBL/GenBank/DDBJ whole genome shotgun (WGS) entry which is preliminary data.</text>
</comment>
<feature type="transmembrane region" description="Helical" evidence="6">
    <location>
        <begin position="12"/>
        <end position="34"/>
    </location>
</feature>
<accession>A0A4R2FE06</accession>
<evidence type="ECO:0000256" key="4">
    <source>
        <dbReference type="ARBA" id="ARBA00022989"/>
    </source>
</evidence>
<feature type="transmembrane region" description="Helical" evidence="6">
    <location>
        <begin position="40"/>
        <end position="64"/>
    </location>
</feature>
<comment type="subcellular location">
    <subcellularLocation>
        <location evidence="1">Cell membrane</location>
        <topology evidence="1">Multi-pass membrane protein</topology>
    </subcellularLocation>
</comment>
<keyword evidence="5 6" id="KW-0472">Membrane</keyword>
<proteinExistence type="predicted"/>
<keyword evidence="2" id="KW-1003">Cell membrane</keyword>
<dbReference type="EMBL" id="SLWF01000006">
    <property type="protein sequence ID" value="TCN86820.1"/>
    <property type="molecule type" value="Genomic_DNA"/>
</dbReference>
<evidence type="ECO:0000313" key="7">
    <source>
        <dbReference type="EMBL" id="TCN86820.1"/>
    </source>
</evidence>
<dbReference type="Proteomes" id="UP000294832">
    <property type="component" value="Unassembled WGS sequence"/>
</dbReference>
<organism evidence="7 8">
    <name type="scientific">Shewanella fodinae</name>
    <dbReference type="NCBI Taxonomy" id="552357"/>
    <lineage>
        <taxon>Bacteria</taxon>
        <taxon>Pseudomonadati</taxon>
        <taxon>Pseudomonadota</taxon>
        <taxon>Gammaproteobacteria</taxon>
        <taxon>Alteromonadales</taxon>
        <taxon>Shewanellaceae</taxon>
        <taxon>Shewanella</taxon>
    </lineage>
</organism>
<evidence type="ECO:0000256" key="3">
    <source>
        <dbReference type="ARBA" id="ARBA00022692"/>
    </source>
</evidence>
<evidence type="ECO:0000256" key="6">
    <source>
        <dbReference type="SAM" id="Phobius"/>
    </source>
</evidence>
<feature type="transmembrane region" description="Helical" evidence="6">
    <location>
        <begin position="103"/>
        <end position="124"/>
    </location>
</feature>
<protein>
    <submittedName>
        <fullName evidence="7">ATP synthase protein I</fullName>
    </submittedName>
</protein>
<dbReference type="Pfam" id="PF03899">
    <property type="entry name" value="ATP-synt_I"/>
    <property type="match status" value="1"/>
</dbReference>
<dbReference type="OrthoDB" id="5702716at2"/>
<evidence type="ECO:0000256" key="5">
    <source>
        <dbReference type="ARBA" id="ARBA00023136"/>
    </source>
</evidence>
<evidence type="ECO:0000256" key="2">
    <source>
        <dbReference type="ARBA" id="ARBA00022475"/>
    </source>
</evidence>
<dbReference type="InterPro" id="IPR005598">
    <property type="entry name" value="ATP_synth_I"/>
</dbReference>
<gene>
    <name evidence="7" type="ORF">EDC91_10695</name>
</gene>
<evidence type="ECO:0000256" key="1">
    <source>
        <dbReference type="ARBA" id="ARBA00004651"/>
    </source>
</evidence>
<keyword evidence="8" id="KW-1185">Reference proteome</keyword>
<keyword evidence="4 6" id="KW-1133">Transmembrane helix</keyword>
<name>A0A4R2FE06_9GAMM</name>
<feature type="transmembrane region" description="Helical" evidence="6">
    <location>
        <begin position="76"/>
        <end position="97"/>
    </location>
</feature>
<sequence length="127" mass="13832">MIDNLARRGRRSAYKLIMLQATVTGLASTVFFVMQGVNSGLSALAGAVIAVIPNFVFATLAFSHMGASATAKVLKGFYWGEAVKLLLTIALFSLVFLTYKAAFMPLFVCYLLGLIVHWTAPLYFKQS</sequence>
<dbReference type="AlphaFoldDB" id="A0A4R2FE06"/>
<dbReference type="GO" id="GO:0005886">
    <property type="term" value="C:plasma membrane"/>
    <property type="evidence" value="ECO:0007669"/>
    <property type="project" value="UniProtKB-SubCell"/>
</dbReference>
<reference evidence="7 8" key="1">
    <citation type="submission" date="2019-03" db="EMBL/GenBank/DDBJ databases">
        <title>Freshwater and sediment microbial communities from various areas in North America, analyzing microbe dynamics in response to fracking.</title>
        <authorList>
            <person name="Lamendella R."/>
        </authorList>
    </citation>
    <scope>NUCLEOTIDE SEQUENCE [LARGE SCALE GENOMIC DNA]</scope>
    <source>
        <strain evidence="7 8">74A</strain>
    </source>
</reference>